<feature type="region of interest" description="Disordered" evidence="7">
    <location>
        <begin position="1272"/>
        <end position="1332"/>
    </location>
</feature>
<dbReference type="Proteomes" id="UP001642540">
    <property type="component" value="Unassembled WGS sequence"/>
</dbReference>
<evidence type="ECO:0000256" key="4">
    <source>
        <dbReference type="ARBA" id="ARBA00023125"/>
    </source>
</evidence>
<feature type="compositionally biased region" description="Low complexity" evidence="7">
    <location>
        <begin position="451"/>
        <end position="461"/>
    </location>
</feature>
<keyword evidence="5" id="KW-0804">Transcription</keyword>
<feature type="compositionally biased region" description="Low complexity" evidence="7">
    <location>
        <begin position="374"/>
        <end position="386"/>
    </location>
</feature>
<feature type="compositionally biased region" description="Basic and acidic residues" evidence="7">
    <location>
        <begin position="1105"/>
        <end position="1120"/>
    </location>
</feature>
<feature type="compositionally biased region" description="Basic and acidic residues" evidence="7">
    <location>
        <begin position="1278"/>
        <end position="1295"/>
    </location>
</feature>
<organism evidence="9 10">
    <name type="scientific">Orchesella dallaii</name>
    <dbReference type="NCBI Taxonomy" id="48710"/>
    <lineage>
        <taxon>Eukaryota</taxon>
        <taxon>Metazoa</taxon>
        <taxon>Ecdysozoa</taxon>
        <taxon>Arthropoda</taxon>
        <taxon>Hexapoda</taxon>
        <taxon>Collembola</taxon>
        <taxon>Entomobryomorpha</taxon>
        <taxon>Entomobryoidea</taxon>
        <taxon>Orchesellidae</taxon>
        <taxon>Orchesellinae</taxon>
        <taxon>Orchesella</taxon>
    </lineage>
</organism>
<dbReference type="PANTHER" id="PTHR13392">
    <property type="entry name" value="ATAXIN 1"/>
    <property type="match status" value="1"/>
</dbReference>
<evidence type="ECO:0000256" key="2">
    <source>
        <dbReference type="ARBA" id="ARBA00022491"/>
    </source>
</evidence>
<evidence type="ECO:0000256" key="3">
    <source>
        <dbReference type="ARBA" id="ARBA00023015"/>
    </source>
</evidence>
<protein>
    <recommendedName>
        <fullName evidence="8">AXH domain-containing protein</fullName>
    </recommendedName>
</protein>
<evidence type="ECO:0000256" key="5">
    <source>
        <dbReference type="ARBA" id="ARBA00023163"/>
    </source>
</evidence>
<comment type="subcellular location">
    <subcellularLocation>
        <location evidence="1">Nucleus</location>
    </subcellularLocation>
</comment>
<feature type="compositionally biased region" description="Polar residues" evidence="7">
    <location>
        <begin position="426"/>
        <end position="438"/>
    </location>
</feature>
<feature type="compositionally biased region" description="Polar residues" evidence="7">
    <location>
        <begin position="1160"/>
        <end position="1171"/>
    </location>
</feature>
<keyword evidence="2" id="KW-0678">Repressor</keyword>
<dbReference type="Pfam" id="PF08517">
    <property type="entry name" value="AXH"/>
    <property type="match status" value="1"/>
</dbReference>
<keyword evidence="4" id="KW-0238">DNA-binding</keyword>
<evidence type="ECO:0000313" key="9">
    <source>
        <dbReference type="EMBL" id="CAL8100728.1"/>
    </source>
</evidence>
<dbReference type="InterPro" id="IPR003652">
    <property type="entry name" value="Ataxin_AXH_dom"/>
</dbReference>
<feature type="compositionally biased region" description="Low complexity" evidence="7">
    <location>
        <begin position="164"/>
        <end position="202"/>
    </location>
</feature>
<evidence type="ECO:0000313" key="10">
    <source>
        <dbReference type="Proteomes" id="UP001642540"/>
    </source>
</evidence>
<comment type="caution">
    <text evidence="9">The sequence shown here is derived from an EMBL/GenBank/DDBJ whole genome shotgun (WGS) entry which is preliminary data.</text>
</comment>
<feature type="region of interest" description="Disordered" evidence="7">
    <location>
        <begin position="410"/>
        <end position="463"/>
    </location>
</feature>
<feature type="region of interest" description="Disordered" evidence="7">
    <location>
        <begin position="302"/>
        <end position="345"/>
    </location>
</feature>
<feature type="compositionally biased region" description="Low complexity" evidence="7">
    <location>
        <begin position="1146"/>
        <end position="1159"/>
    </location>
</feature>
<feature type="compositionally biased region" description="Low complexity" evidence="7">
    <location>
        <begin position="306"/>
        <end position="325"/>
    </location>
</feature>
<keyword evidence="6" id="KW-0539">Nucleus</keyword>
<feature type="region of interest" description="Disordered" evidence="7">
    <location>
        <begin position="358"/>
        <end position="393"/>
    </location>
</feature>
<feature type="region of interest" description="Disordered" evidence="7">
    <location>
        <begin position="531"/>
        <end position="678"/>
    </location>
</feature>
<feature type="compositionally biased region" description="Polar residues" evidence="7">
    <location>
        <begin position="1030"/>
        <end position="1059"/>
    </location>
</feature>
<accession>A0ABP1QF72</accession>
<feature type="compositionally biased region" description="Basic residues" evidence="7">
    <location>
        <begin position="362"/>
        <end position="373"/>
    </location>
</feature>
<sequence>MISATALSASTVPLNKSPQMPLGLDNSRLRVDSQKFLVPSLPVSSRPINPRADHHNHHHNPHLHYQQQHNGGSTPGDPVGVNKRRERSILNGTAHPISPQESRLAGAHSINGLRRSTSPLGGKGSSPNYPHMQCSPRKDAHSPMYAGEVPGFSGSPGSTYSARSSVPIPCSSPSPGSSASPKSSHSLSPNSSSSNYSSHLPPGLSSSANGASELSQLAVAAAAAAAATGGRLYPPGFPPPSAAHHAAFYAAAAAAAGHSLPYPSLFGSHYPQHQHPAAAAAASSYLDFHSKLLRNSAAAVAAELRSPSQSPPSRSYQPASPQQQQQPPPHILQPLGSPQSTSVTSLHTKLIESVSATGDRFHPHHSSHNHNHIHSSGSNSQQHGSSLSRFASAPAGVSKGGPLGISGGIMGLSISPNSQKGHAGHTATSSASESNNKSGKLYMEHPGIPGSSSSNSNSNNSCQQERNLLAEMELINGNKTKEAVLAKHRMLTRSPEDYTGGQQQHQPPQKMAKSISFASDVHSGGIHRAAHHSYMNGHGPHPPPHQMHHPQHTQGHHHSSSAGPTNLSTDSSKRVNGNTSHTNSSHHHTATSQHHQNHLFLPPSPKKRSAHWNFAVPHSPINNGKMGEHFAPPPPPSSDSMSDSSLLNTSPSKYLSQTQQNQKPSDGNNYSHNHNSLQPFLSGSKRYFPFHDTYPVLNSNETAPVSNSDFLASLSHSTIHPQHQKLRRFNANQLFYDSSAYISSGGPGPTAMANGSGTALAATGNHYQSTNAQQLLVVPSSPLSSSPSSHSGSGPSTPKSPSVHFKFFSSTNKENNGATTSAPGRNGKVLNARNDSSSSTSSLELGVINGNGKNRQNGNCGPWPVEQMPLISAFRKGSMIKLASGDMKAVEDLKEEDFEKAVQMMSDSVKIVYCPVISIQENADSSVCVVTLAMGAAHNQQVVVEATPEQPFFIRGRGWSSSSPKLTEKILHLSCTMLTVGDICITLTRHVKKQANNASSGGTGSHHPTPSGRGAKSKAGATRPYGTYAKSRNASTSSILKSSHQLQQRSNNSVTNGTRMNGRKLVSGPATNLDVNTSSTTVSSAVLTTTSNSISKQTEKVSSASDKEERQDKTTEEKEVNLSVANSNVPTTSSAPTSVAIRSDYSCSSNTTITTPINSGSRNNASPGNSSDSKDQSEAKSAAPAAILSYKRKSISPCPVGSPVKKEDETRDSDTNGGAPSPKKRRWSAPDQIEVESQQNIPSGEGASSIVKADVTFTSSKSLDASALAFVSRGSSNVRKEESEGQKNTSEKLDGNKNCVELESCNSSGSCGNPNDRKSSYVPPSKSLTSMN</sequence>
<dbReference type="Gene3D" id="2.170.16.10">
    <property type="entry name" value="Hedgehog/Intein (Hint) domain"/>
    <property type="match status" value="1"/>
</dbReference>
<feature type="region of interest" description="Disordered" evidence="7">
    <location>
        <begin position="41"/>
        <end position="81"/>
    </location>
</feature>
<dbReference type="InterPro" id="IPR036096">
    <property type="entry name" value="Ataxin_AXH_dom_sf"/>
</dbReference>
<dbReference type="PROSITE" id="PS51148">
    <property type="entry name" value="AXH"/>
    <property type="match status" value="1"/>
</dbReference>
<feature type="compositionally biased region" description="Polar residues" evidence="7">
    <location>
        <begin position="336"/>
        <end position="345"/>
    </location>
</feature>
<evidence type="ECO:0000259" key="8">
    <source>
        <dbReference type="PROSITE" id="PS51148"/>
    </source>
</evidence>
<feature type="region of interest" description="Disordered" evidence="7">
    <location>
        <begin position="778"/>
        <end position="842"/>
    </location>
</feature>
<feature type="compositionally biased region" description="Polar residues" evidence="7">
    <location>
        <begin position="1123"/>
        <end position="1137"/>
    </location>
</feature>
<dbReference type="PANTHER" id="PTHR13392:SF13">
    <property type="entry name" value="AXH DOMAIN-CONTAINING PROTEIN"/>
    <property type="match status" value="1"/>
</dbReference>
<name>A0ABP1QF72_9HEXA</name>
<feature type="compositionally biased region" description="Low complexity" evidence="7">
    <location>
        <begin position="638"/>
        <end position="652"/>
    </location>
</feature>
<feature type="compositionally biased region" description="Basic and acidic residues" evidence="7">
    <location>
        <begin position="1204"/>
        <end position="1214"/>
    </location>
</feature>
<feature type="compositionally biased region" description="Low complexity" evidence="7">
    <location>
        <begin position="779"/>
        <end position="802"/>
    </location>
</feature>
<feature type="compositionally biased region" description="Polar residues" evidence="7">
    <location>
        <begin position="560"/>
        <end position="570"/>
    </location>
</feature>
<feature type="region of interest" description="Disordered" evidence="7">
    <location>
        <begin position="112"/>
        <end position="208"/>
    </location>
</feature>
<keyword evidence="10" id="KW-1185">Reference proteome</keyword>
<feature type="domain" description="AXH" evidence="8">
    <location>
        <begin position="862"/>
        <end position="995"/>
    </location>
</feature>
<dbReference type="SMART" id="SM00536">
    <property type="entry name" value="AXH"/>
    <property type="match status" value="1"/>
</dbReference>
<dbReference type="EMBL" id="CAXLJM020000033">
    <property type="protein sequence ID" value="CAL8100728.1"/>
    <property type="molecule type" value="Genomic_DNA"/>
</dbReference>
<feature type="region of interest" description="Disordered" evidence="7">
    <location>
        <begin position="495"/>
        <end position="515"/>
    </location>
</feature>
<dbReference type="InterPro" id="IPR043404">
    <property type="entry name" value="ATAXIN1-like"/>
</dbReference>
<evidence type="ECO:0000256" key="1">
    <source>
        <dbReference type="ARBA" id="ARBA00004123"/>
    </source>
</evidence>
<evidence type="ECO:0000256" key="7">
    <source>
        <dbReference type="SAM" id="MobiDB-lite"/>
    </source>
</evidence>
<gene>
    <name evidence="9" type="ORF">ODALV1_LOCUS10616</name>
</gene>
<feature type="compositionally biased region" description="Low complexity" evidence="7">
    <location>
        <begin position="1304"/>
        <end position="1313"/>
    </location>
</feature>
<reference evidence="9 10" key="1">
    <citation type="submission" date="2024-08" db="EMBL/GenBank/DDBJ databases">
        <authorList>
            <person name="Cucini C."/>
            <person name="Frati F."/>
        </authorList>
    </citation>
    <scope>NUCLEOTIDE SEQUENCE [LARGE SCALE GENOMIC DNA]</scope>
</reference>
<feature type="compositionally biased region" description="Basic residues" evidence="7">
    <location>
        <begin position="546"/>
        <end position="559"/>
    </location>
</feature>
<dbReference type="SUPFAM" id="SSF102031">
    <property type="entry name" value="AXH domain"/>
    <property type="match status" value="1"/>
</dbReference>
<proteinExistence type="predicted"/>
<feature type="region of interest" description="Disordered" evidence="7">
    <location>
        <begin position="995"/>
        <end position="1077"/>
    </location>
</feature>
<keyword evidence="3" id="KW-0805">Transcription regulation</keyword>
<evidence type="ECO:0000256" key="6">
    <source>
        <dbReference type="ARBA" id="ARBA00023242"/>
    </source>
</evidence>
<feature type="compositionally biased region" description="Polar residues" evidence="7">
    <location>
        <begin position="808"/>
        <end position="823"/>
    </location>
</feature>
<feature type="compositionally biased region" description="Polar residues" evidence="7">
    <location>
        <begin position="1094"/>
        <end position="1104"/>
    </location>
</feature>
<feature type="compositionally biased region" description="Polar residues" evidence="7">
    <location>
        <begin position="653"/>
        <end position="678"/>
    </location>
</feature>
<feature type="region of interest" description="Disordered" evidence="7">
    <location>
        <begin position="1089"/>
        <end position="1247"/>
    </location>
</feature>